<organism evidence="2">
    <name type="scientific">Anopheles braziliensis</name>
    <dbReference type="NCBI Taxonomy" id="58242"/>
    <lineage>
        <taxon>Eukaryota</taxon>
        <taxon>Metazoa</taxon>
        <taxon>Ecdysozoa</taxon>
        <taxon>Arthropoda</taxon>
        <taxon>Hexapoda</taxon>
        <taxon>Insecta</taxon>
        <taxon>Pterygota</taxon>
        <taxon>Neoptera</taxon>
        <taxon>Endopterygota</taxon>
        <taxon>Diptera</taxon>
        <taxon>Nematocera</taxon>
        <taxon>Culicoidea</taxon>
        <taxon>Culicidae</taxon>
        <taxon>Anophelinae</taxon>
        <taxon>Anopheles</taxon>
    </lineage>
</organism>
<proteinExistence type="predicted"/>
<feature type="compositionally biased region" description="Polar residues" evidence="1">
    <location>
        <begin position="70"/>
        <end position="79"/>
    </location>
</feature>
<protein>
    <submittedName>
        <fullName evidence="2">Putative secreted peptide</fullName>
    </submittedName>
</protein>
<sequence length="91" mass="10074">MKKKHSLSLSVSPFPSLCLCCYAKVCNDGDDRDDDRGSVWQIEESSLLSLWFRSKLPERDPHHGGLATPRGQSSPTTHRQATHSDSHQGGV</sequence>
<dbReference type="AlphaFoldDB" id="A0A2M3ZWQ6"/>
<dbReference type="EMBL" id="GGFM01012174">
    <property type="protein sequence ID" value="MBW32925.1"/>
    <property type="molecule type" value="Transcribed_RNA"/>
</dbReference>
<feature type="region of interest" description="Disordered" evidence="1">
    <location>
        <begin position="59"/>
        <end position="91"/>
    </location>
</feature>
<reference evidence="2" key="1">
    <citation type="submission" date="2018-01" db="EMBL/GenBank/DDBJ databases">
        <title>An insight into the sialome of Amazonian anophelines.</title>
        <authorList>
            <person name="Ribeiro J.M."/>
            <person name="Scarpassa V."/>
            <person name="Calvo E."/>
        </authorList>
    </citation>
    <scope>NUCLEOTIDE SEQUENCE</scope>
    <source>
        <tissue evidence="2">Salivary glands</tissue>
    </source>
</reference>
<evidence type="ECO:0000256" key="1">
    <source>
        <dbReference type="SAM" id="MobiDB-lite"/>
    </source>
</evidence>
<feature type="compositionally biased region" description="Basic and acidic residues" evidence="1">
    <location>
        <begin position="82"/>
        <end position="91"/>
    </location>
</feature>
<name>A0A2M3ZWQ6_9DIPT</name>
<accession>A0A2M3ZWQ6</accession>
<evidence type="ECO:0000313" key="2">
    <source>
        <dbReference type="EMBL" id="MBW32925.1"/>
    </source>
</evidence>